<accession>A0A5S5AU09</accession>
<gene>
    <name evidence="3" type="ORF">LZ11_01127</name>
</gene>
<reference evidence="3 4" key="1">
    <citation type="submission" date="2019-07" db="EMBL/GenBank/DDBJ databases">
        <title>Genomic Encyclopedia of Type Strains, Phase I: the one thousand microbial genomes (KMG-I) project.</title>
        <authorList>
            <person name="Kyrpides N."/>
        </authorList>
    </citation>
    <scope>NUCLEOTIDE SEQUENCE [LARGE SCALE GENOMIC DNA]</scope>
    <source>
        <strain evidence="3 4">DSM 16647</strain>
    </source>
</reference>
<dbReference type="AlphaFoldDB" id="A0A5S5AU09"/>
<dbReference type="EMBL" id="VNHO01000010">
    <property type="protein sequence ID" value="TYP55412.1"/>
    <property type="molecule type" value="Genomic_DNA"/>
</dbReference>
<dbReference type="Pfam" id="PF13378">
    <property type="entry name" value="MR_MLE_C"/>
    <property type="match status" value="1"/>
</dbReference>
<dbReference type="PANTHER" id="PTHR48073">
    <property type="entry name" value="O-SUCCINYLBENZOATE SYNTHASE-RELATED"/>
    <property type="match status" value="1"/>
</dbReference>
<dbReference type="Gene3D" id="3.20.20.120">
    <property type="entry name" value="Enolase-like C-terminal domain"/>
    <property type="match status" value="1"/>
</dbReference>
<dbReference type="InterPro" id="IPR036849">
    <property type="entry name" value="Enolase-like_C_sf"/>
</dbReference>
<dbReference type="PANTHER" id="PTHR48073:SF2">
    <property type="entry name" value="O-SUCCINYLBENZOATE SYNTHASE"/>
    <property type="match status" value="1"/>
</dbReference>
<dbReference type="Proteomes" id="UP000322294">
    <property type="component" value="Unassembled WGS sequence"/>
</dbReference>
<evidence type="ECO:0000313" key="3">
    <source>
        <dbReference type="EMBL" id="TYP55412.1"/>
    </source>
</evidence>
<dbReference type="SUPFAM" id="SSF51604">
    <property type="entry name" value="Enolase C-terminal domain-like"/>
    <property type="match status" value="1"/>
</dbReference>
<feature type="domain" description="Enolase C-terminal" evidence="2">
    <location>
        <begin position="1"/>
        <end position="84"/>
    </location>
</feature>
<evidence type="ECO:0000259" key="2">
    <source>
        <dbReference type="Pfam" id="PF13378"/>
    </source>
</evidence>
<organism evidence="3 4">
    <name type="scientific">Thermosediminibacter litoriperuensis</name>
    <dbReference type="NCBI Taxonomy" id="291989"/>
    <lineage>
        <taxon>Bacteria</taxon>
        <taxon>Bacillati</taxon>
        <taxon>Bacillota</taxon>
        <taxon>Clostridia</taxon>
        <taxon>Thermosediminibacterales</taxon>
        <taxon>Thermosediminibacteraceae</taxon>
        <taxon>Thermosediminibacter</taxon>
    </lineage>
</organism>
<evidence type="ECO:0000313" key="4">
    <source>
        <dbReference type="Proteomes" id="UP000322294"/>
    </source>
</evidence>
<dbReference type="InterPro" id="IPR029065">
    <property type="entry name" value="Enolase_C-like"/>
</dbReference>
<name>A0A5S5AU09_9FIRM</name>
<dbReference type="GO" id="GO:0046872">
    <property type="term" value="F:metal ion binding"/>
    <property type="evidence" value="ECO:0007669"/>
    <property type="project" value="UniProtKB-KW"/>
</dbReference>
<keyword evidence="1" id="KW-0479">Metal-binding</keyword>
<sequence length="84" mass="8719">MKCGGIYNALKIISMAETCGVECMLGSMVESKLSVTAAAHLAGVKKNITRFDLDTITLLARDPVTGGVKNEGPTLILPESPGLG</sequence>
<proteinExistence type="predicted"/>
<protein>
    <submittedName>
        <fullName evidence="3">Enolase-like protein</fullName>
    </submittedName>
</protein>
<comment type="caution">
    <text evidence="3">The sequence shown here is derived from an EMBL/GenBank/DDBJ whole genome shotgun (WGS) entry which is preliminary data.</text>
</comment>
<evidence type="ECO:0000256" key="1">
    <source>
        <dbReference type="ARBA" id="ARBA00022723"/>
    </source>
</evidence>
<keyword evidence="4" id="KW-1185">Reference proteome</keyword>